<dbReference type="Gene3D" id="2.60.40.1080">
    <property type="match status" value="1"/>
</dbReference>
<dbReference type="Proteomes" id="UP000177276">
    <property type="component" value="Unassembled WGS sequence"/>
</dbReference>
<evidence type="ECO:0000313" key="3">
    <source>
        <dbReference type="Proteomes" id="UP000177276"/>
    </source>
</evidence>
<evidence type="ECO:0000256" key="1">
    <source>
        <dbReference type="SAM" id="MobiDB-lite"/>
    </source>
</evidence>
<feature type="compositionally biased region" description="Gly residues" evidence="1">
    <location>
        <begin position="8"/>
        <end position="37"/>
    </location>
</feature>
<dbReference type="AlphaFoldDB" id="A0A1G2UTF8"/>
<proteinExistence type="predicted"/>
<dbReference type="EMBL" id="MHWS01000005">
    <property type="protein sequence ID" value="OHB12681.1"/>
    <property type="molecule type" value="Genomic_DNA"/>
</dbReference>
<dbReference type="InterPro" id="IPR008964">
    <property type="entry name" value="Invasin/intimin_cell_adhesion"/>
</dbReference>
<protein>
    <submittedName>
        <fullName evidence="2">Uncharacterized protein</fullName>
    </submittedName>
</protein>
<gene>
    <name evidence="2" type="ORF">A3G46_00615</name>
</gene>
<accession>A0A1G2UTF8</accession>
<reference evidence="2 3" key="1">
    <citation type="journal article" date="2016" name="Nat. Commun.">
        <title>Thousands of microbial genomes shed light on interconnected biogeochemical processes in an aquifer system.</title>
        <authorList>
            <person name="Anantharaman K."/>
            <person name="Brown C.T."/>
            <person name="Hug L.A."/>
            <person name="Sharon I."/>
            <person name="Castelle C.J."/>
            <person name="Probst A.J."/>
            <person name="Thomas B.C."/>
            <person name="Singh A."/>
            <person name="Wilkins M.J."/>
            <person name="Karaoz U."/>
            <person name="Brodie E.L."/>
            <person name="Williams K.H."/>
            <person name="Hubbard S.S."/>
            <person name="Banfield J.F."/>
        </authorList>
    </citation>
    <scope>NUCLEOTIDE SEQUENCE [LARGE SCALE GENOMIC DNA]</scope>
</reference>
<sequence length="638" mass="67196">MVYIVSNGCGGSGSGGSSGSGGGSGLGGGSGSGGGGNTSPIAPTITSISVVCDPTSLQVGQTSQCMAAVVGTGNYSSSINWITSIGSINSSGLFTASSTTGTVTVTATSVQDTNKNGSATVTVTGLPMVDVMAAPRMIAMVVDPKVTAVDTNGLVAKLAQTISGDYAAKAGVNDPVVSTTIIPSPADVLGVRAALQNVDHLWGVMLIGQVPAAWFLQDGLPTPTDWSYRVPNCSLYTVAGDGSLTNLPDGSISSDSACNKSAWSSRIYGTPDQVLAFIQKDLNTRHTSPNLKKYGYVRGGWFGGSVEEDHTQYWVTNNLYHPDDISYVINYESVDDTALSRLQDFKNLLAEGAEFVTLNTHGASTFITMEGAGVVGTFYSNDTVTLSSDNLLNLPNHARVINLVNCSTGNFFSPDYFAGAALFGGDTLLVHAFTPIMGIGDSYEGDMVGRNYHMLADGATFADIEMAPTWSEELFGDPTISLRPFPQTEHPILSISTDGVNFSRYHGPLMDLDVSFAQVSVGGAEVNQTITLRNDGTTNLALQFAWSFGQSGGGFGFFRPVDFQDPAWTNCPSNLQCKVVTMHPGDTLPFKQFFQPSGYIGSFISRTDIHTVNPRDNSLGSSDSRLGQIRIWLKATAQ</sequence>
<feature type="region of interest" description="Disordered" evidence="1">
    <location>
        <begin position="6"/>
        <end position="39"/>
    </location>
</feature>
<dbReference type="SUPFAM" id="SSF49373">
    <property type="entry name" value="Invasin/intimin cell-adhesion fragments"/>
    <property type="match status" value="1"/>
</dbReference>
<organism evidence="2 3">
    <name type="scientific">Candidatus Zambryskibacteria bacterium RIFCSPLOWO2_12_FULL_39_16</name>
    <dbReference type="NCBI Taxonomy" id="1802775"/>
    <lineage>
        <taxon>Bacteria</taxon>
        <taxon>Candidatus Zambryskiibacteriota</taxon>
    </lineage>
</organism>
<evidence type="ECO:0000313" key="2">
    <source>
        <dbReference type="EMBL" id="OHB12681.1"/>
    </source>
</evidence>
<name>A0A1G2UTF8_9BACT</name>
<comment type="caution">
    <text evidence="2">The sequence shown here is derived from an EMBL/GenBank/DDBJ whole genome shotgun (WGS) entry which is preliminary data.</text>
</comment>